<gene>
    <name evidence="1" type="ORF">QJS04_geneDACA007048</name>
</gene>
<evidence type="ECO:0000313" key="1">
    <source>
        <dbReference type="EMBL" id="KAK1277083.1"/>
    </source>
</evidence>
<sequence>MVTRGVSGLILGSPRRVNPVGTRVQLRLGERSDVENRDDSDPGRVSWPFRTVFISLARLP</sequence>
<organism evidence="1 2">
    <name type="scientific">Acorus gramineus</name>
    <name type="common">Dwarf sweet flag</name>
    <dbReference type="NCBI Taxonomy" id="55184"/>
    <lineage>
        <taxon>Eukaryota</taxon>
        <taxon>Viridiplantae</taxon>
        <taxon>Streptophyta</taxon>
        <taxon>Embryophyta</taxon>
        <taxon>Tracheophyta</taxon>
        <taxon>Spermatophyta</taxon>
        <taxon>Magnoliopsida</taxon>
        <taxon>Liliopsida</taxon>
        <taxon>Acoraceae</taxon>
        <taxon>Acorus</taxon>
    </lineage>
</organism>
<comment type="caution">
    <text evidence="1">The sequence shown here is derived from an EMBL/GenBank/DDBJ whole genome shotgun (WGS) entry which is preliminary data.</text>
</comment>
<keyword evidence="2" id="KW-1185">Reference proteome</keyword>
<reference evidence="1" key="2">
    <citation type="submission" date="2023-06" db="EMBL/GenBank/DDBJ databases">
        <authorList>
            <person name="Ma L."/>
            <person name="Liu K.-W."/>
            <person name="Li Z."/>
            <person name="Hsiao Y.-Y."/>
            <person name="Qi Y."/>
            <person name="Fu T."/>
            <person name="Tang G."/>
            <person name="Zhang D."/>
            <person name="Sun W.-H."/>
            <person name="Liu D.-K."/>
            <person name="Li Y."/>
            <person name="Chen G.-Z."/>
            <person name="Liu X.-D."/>
            <person name="Liao X.-Y."/>
            <person name="Jiang Y.-T."/>
            <person name="Yu X."/>
            <person name="Hao Y."/>
            <person name="Huang J."/>
            <person name="Zhao X.-W."/>
            <person name="Ke S."/>
            <person name="Chen Y.-Y."/>
            <person name="Wu W.-L."/>
            <person name="Hsu J.-L."/>
            <person name="Lin Y.-F."/>
            <person name="Huang M.-D."/>
            <person name="Li C.-Y."/>
            <person name="Huang L."/>
            <person name="Wang Z.-W."/>
            <person name="Zhao X."/>
            <person name="Zhong W.-Y."/>
            <person name="Peng D.-H."/>
            <person name="Ahmad S."/>
            <person name="Lan S."/>
            <person name="Zhang J.-S."/>
            <person name="Tsai W.-C."/>
            <person name="Van De Peer Y."/>
            <person name="Liu Z.-J."/>
        </authorList>
    </citation>
    <scope>NUCLEOTIDE SEQUENCE</scope>
    <source>
        <strain evidence="1">SCP</strain>
        <tissue evidence="1">Leaves</tissue>
    </source>
</reference>
<dbReference type="EMBL" id="JAUJYN010000002">
    <property type="protein sequence ID" value="KAK1277083.1"/>
    <property type="molecule type" value="Genomic_DNA"/>
</dbReference>
<reference evidence="1" key="1">
    <citation type="journal article" date="2023" name="Nat. Commun.">
        <title>Diploid and tetraploid genomes of Acorus and the evolution of monocots.</title>
        <authorList>
            <person name="Ma L."/>
            <person name="Liu K.W."/>
            <person name="Li Z."/>
            <person name="Hsiao Y.Y."/>
            <person name="Qi Y."/>
            <person name="Fu T."/>
            <person name="Tang G.D."/>
            <person name="Zhang D."/>
            <person name="Sun W.H."/>
            <person name="Liu D.K."/>
            <person name="Li Y."/>
            <person name="Chen G.Z."/>
            <person name="Liu X.D."/>
            <person name="Liao X.Y."/>
            <person name="Jiang Y.T."/>
            <person name="Yu X."/>
            <person name="Hao Y."/>
            <person name="Huang J."/>
            <person name="Zhao X.W."/>
            <person name="Ke S."/>
            <person name="Chen Y.Y."/>
            <person name="Wu W.L."/>
            <person name="Hsu J.L."/>
            <person name="Lin Y.F."/>
            <person name="Huang M.D."/>
            <person name="Li C.Y."/>
            <person name="Huang L."/>
            <person name="Wang Z.W."/>
            <person name="Zhao X."/>
            <person name="Zhong W.Y."/>
            <person name="Peng D.H."/>
            <person name="Ahmad S."/>
            <person name="Lan S."/>
            <person name="Zhang J.S."/>
            <person name="Tsai W.C."/>
            <person name="Van de Peer Y."/>
            <person name="Liu Z.J."/>
        </authorList>
    </citation>
    <scope>NUCLEOTIDE SEQUENCE</scope>
    <source>
        <strain evidence="1">SCP</strain>
    </source>
</reference>
<protein>
    <submittedName>
        <fullName evidence="1">Uncharacterized protein</fullName>
    </submittedName>
</protein>
<proteinExistence type="predicted"/>
<name>A0AAV9BL00_ACOGR</name>
<evidence type="ECO:0000313" key="2">
    <source>
        <dbReference type="Proteomes" id="UP001179952"/>
    </source>
</evidence>
<dbReference type="Proteomes" id="UP001179952">
    <property type="component" value="Unassembled WGS sequence"/>
</dbReference>
<dbReference type="AlphaFoldDB" id="A0AAV9BL00"/>
<accession>A0AAV9BL00</accession>